<dbReference type="InterPro" id="IPR050224">
    <property type="entry name" value="TALE_homeobox"/>
</dbReference>
<organism evidence="11 12">
    <name type="scientific">Wickerhamiella sorbophila</name>
    <dbReference type="NCBI Taxonomy" id="45607"/>
    <lineage>
        <taxon>Eukaryota</taxon>
        <taxon>Fungi</taxon>
        <taxon>Dikarya</taxon>
        <taxon>Ascomycota</taxon>
        <taxon>Saccharomycotina</taxon>
        <taxon>Dipodascomycetes</taxon>
        <taxon>Dipodascales</taxon>
        <taxon>Trichomonascaceae</taxon>
        <taxon>Wickerhamiella</taxon>
    </lineage>
</organism>
<keyword evidence="12" id="KW-1185">Reference proteome</keyword>
<dbReference type="GO" id="GO:0003677">
    <property type="term" value="F:DNA binding"/>
    <property type="evidence" value="ECO:0007669"/>
    <property type="project" value="UniProtKB-UniRule"/>
</dbReference>
<gene>
    <name evidence="11" type="ORF">B9G98_04455</name>
</gene>
<dbReference type="SMART" id="SM00389">
    <property type="entry name" value="HOX"/>
    <property type="match status" value="1"/>
</dbReference>
<dbReference type="PANTHER" id="PTHR11850">
    <property type="entry name" value="HOMEOBOX PROTEIN TRANSCRIPTION FACTORS"/>
    <property type="match status" value="1"/>
</dbReference>
<evidence type="ECO:0000256" key="2">
    <source>
        <dbReference type="ARBA" id="ARBA00023015"/>
    </source>
</evidence>
<reference evidence="11 12" key="1">
    <citation type="submission" date="2017-04" db="EMBL/GenBank/DDBJ databases">
        <title>Genome sequencing of [Candida] sorbophila.</title>
        <authorList>
            <person name="Ahn J.O."/>
        </authorList>
    </citation>
    <scope>NUCLEOTIDE SEQUENCE [LARGE SCALE GENOMIC DNA]</scope>
    <source>
        <strain evidence="11 12">DS02</strain>
    </source>
</reference>
<dbReference type="InterPro" id="IPR001356">
    <property type="entry name" value="HD"/>
</dbReference>
<evidence type="ECO:0000256" key="8">
    <source>
        <dbReference type="PROSITE-ProRule" id="PRU00108"/>
    </source>
</evidence>
<evidence type="ECO:0000256" key="3">
    <source>
        <dbReference type="ARBA" id="ARBA00023125"/>
    </source>
</evidence>
<comment type="subcellular location">
    <subcellularLocation>
        <location evidence="1 8">Nucleus</location>
    </subcellularLocation>
</comment>
<dbReference type="GeneID" id="36518203"/>
<evidence type="ECO:0000313" key="12">
    <source>
        <dbReference type="Proteomes" id="UP000238350"/>
    </source>
</evidence>
<comment type="caution">
    <text evidence="11">The sequence shown here is derived from an EMBL/GenBank/DDBJ whole genome shotgun (WGS) entry which is preliminary data.</text>
</comment>
<dbReference type="SUPFAM" id="SSF46689">
    <property type="entry name" value="Homeodomain-like"/>
    <property type="match status" value="1"/>
</dbReference>
<evidence type="ECO:0000259" key="10">
    <source>
        <dbReference type="PROSITE" id="PS50071"/>
    </source>
</evidence>
<proteinExistence type="inferred from homology"/>
<keyword evidence="3 8" id="KW-0238">DNA-binding</keyword>
<evidence type="ECO:0000256" key="7">
    <source>
        <dbReference type="ARBA" id="ARBA00038021"/>
    </source>
</evidence>
<sequence>MMSQRQHTVQLPSITEMMREIQPTSDTLGKLRFRDDDERICLKPFVFRDPNSPVESPLQVVSKFESTAPPILPLEPPIPDLLCRSHKYVEQQCEPSNQGPLMPQEPHSLPPVPILASPISHQPPRVVTPPMTYATSVGSAAYSNGAVAGYTIQQPFPAYPLQSQWPAKVSKSTQPHALGTPPPIAAFSPKFISTSPPTSGRRRGNLPKDVTNILRQWLNSHLDNPYPSEEDKRQIMRETGLSIVQVSNWFINARRRSLPPEHRRRVRR</sequence>
<feature type="DNA-binding region" description="Homeobox" evidence="8">
    <location>
        <begin position="199"/>
        <end position="261"/>
    </location>
</feature>
<name>A0A2T0FPC7_9ASCO</name>
<accession>A0A2T0FPC7</accession>
<dbReference type="InterPro" id="IPR009057">
    <property type="entry name" value="Homeodomain-like_sf"/>
</dbReference>
<keyword evidence="2" id="KW-0805">Transcription regulation</keyword>
<evidence type="ECO:0000256" key="5">
    <source>
        <dbReference type="ARBA" id="ARBA00023163"/>
    </source>
</evidence>
<dbReference type="FunFam" id="1.10.10.60:FF:000059">
    <property type="entry name" value="TGFB-induced factor homeobox 1"/>
    <property type="match status" value="1"/>
</dbReference>
<dbReference type="Gene3D" id="1.10.10.60">
    <property type="entry name" value="Homeodomain-like"/>
    <property type="match status" value="1"/>
</dbReference>
<dbReference type="InterPro" id="IPR008422">
    <property type="entry name" value="KN_HD"/>
</dbReference>
<dbReference type="GO" id="GO:0006355">
    <property type="term" value="P:regulation of DNA-templated transcription"/>
    <property type="evidence" value="ECO:0007669"/>
    <property type="project" value="InterPro"/>
</dbReference>
<comment type="similarity">
    <text evidence="7">Belongs to the TALE/TGIF homeobox family.</text>
</comment>
<protein>
    <submittedName>
        <fullName evidence="11">Homeobox protein PKNOX1</fullName>
    </submittedName>
</protein>
<keyword evidence="4 8" id="KW-0371">Homeobox</keyword>
<dbReference type="EMBL" id="NDIQ01000022">
    <property type="protein sequence ID" value="PRT56835.1"/>
    <property type="molecule type" value="Genomic_DNA"/>
</dbReference>
<feature type="domain" description="Homeobox" evidence="10">
    <location>
        <begin position="197"/>
        <end position="260"/>
    </location>
</feature>
<evidence type="ECO:0000256" key="1">
    <source>
        <dbReference type="ARBA" id="ARBA00004123"/>
    </source>
</evidence>
<dbReference type="Proteomes" id="UP000238350">
    <property type="component" value="Unassembled WGS sequence"/>
</dbReference>
<feature type="region of interest" description="Disordered" evidence="9">
    <location>
        <begin position="172"/>
        <end position="206"/>
    </location>
</feature>
<keyword evidence="5" id="KW-0804">Transcription</keyword>
<evidence type="ECO:0000256" key="4">
    <source>
        <dbReference type="ARBA" id="ARBA00023155"/>
    </source>
</evidence>
<dbReference type="OrthoDB" id="10056939at2759"/>
<evidence type="ECO:0000256" key="9">
    <source>
        <dbReference type="SAM" id="MobiDB-lite"/>
    </source>
</evidence>
<dbReference type="AlphaFoldDB" id="A0A2T0FPC7"/>
<evidence type="ECO:0000313" key="11">
    <source>
        <dbReference type="EMBL" id="PRT56835.1"/>
    </source>
</evidence>
<dbReference type="STRING" id="45607.A0A2T0FPC7"/>
<dbReference type="CDD" id="cd00086">
    <property type="entry name" value="homeodomain"/>
    <property type="match status" value="1"/>
</dbReference>
<dbReference type="GO" id="GO:0005634">
    <property type="term" value="C:nucleus"/>
    <property type="evidence" value="ECO:0007669"/>
    <property type="project" value="UniProtKB-SubCell"/>
</dbReference>
<evidence type="ECO:0000256" key="6">
    <source>
        <dbReference type="ARBA" id="ARBA00023242"/>
    </source>
</evidence>
<dbReference type="PROSITE" id="PS50071">
    <property type="entry name" value="HOMEOBOX_2"/>
    <property type="match status" value="1"/>
</dbReference>
<dbReference type="RefSeq" id="XP_024666780.1">
    <property type="nucleotide sequence ID" value="XM_024811012.1"/>
</dbReference>
<keyword evidence="6 8" id="KW-0539">Nucleus</keyword>
<dbReference type="Pfam" id="PF05920">
    <property type="entry name" value="Homeobox_KN"/>
    <property type="match status" value="1"/>
</dbReference>